<dbReference type="EMBL" id="ONZQ02000009">
    <property type="protein sequence ID" value="SPO04087.1"/>
    <property type="molecule type" value="Genomic_DNA"/>
</dbReference>
<dbReference type="Proteomes" id="UP001187682">
    <property type="component" value="Unassembled WGS sequence"/>
</dbReference>
<sequence>MGSSTAQVPEDPSTPKRMPKRKPLPTSPPPRPRPRHAIPVPPDSPLIPFMPASPPMPASPYSPLLTLSQASPPMGTGSPSYSPPPLPTLEDLLQRIVKSDGVDGNSGFQLAEIPELRREAQSSSPEPAPPAVRTDDIVDRPGDFGYMNWVTKVLRPRLRGSPLIDAEPGWREENAYAGSGFWWMSREWDKLYRKDDDLGRLVKEQIMAVNKYPGRRRWTADTKSMAVGGLVFMLKDFSSGTEQEYGILARPPCATRCRYPNRCQSCTSCASCSACKTTSACGVCSCCQFTCCCRNPPADPWGPLACVDCGACGLCVCCLGTCCCCKRLDPTTPPLPDSVGCDDCRDDRARARATRAWKVGKYVGSPRMMAKRGVMVHGLPRMMTEEEIAAAKAEAVERGAARREAEMMDVARGKVPVANMEISPPPGLKARSILAAKMQVLERELGMERELLRILESASSGKDSGSGSSSVNVRAGDQRVAPRVRMERDSGSSGGRAFSGLSGRTAEKGRRRGSGLGVIVEEGEDGEFHRIY</sequence>
<feature type="compositionally biased region" description="Low complexity" evidence="1">
    <location>
        <begin position="71"/>
        <end position="80"/>
    </location>
</feature>
<reference evidence="2" key="1">
    <citation type="submission" date="2018-03" db="EMBL/GenBank/DDBJ databases">
        <authorList>
            <person name="Guldener U."/>
        </authorList>
    </citation>
    <scope>NUCLEOTIDE SEQUENCE</scope>
</reference>
<proteinExistence type="predicted"/>
<protein>
    <submittedName>
        <fullName evidence="2">Uncharacterized protein</fullName>
    </submittedName>
</protein>
<feature type="compositionally biased region" description="Low complexity" evidence="1">
    <location>
        <begin position="458"/>
        <end position="470"/>
    </location>
</feature>
<organism evidence="2 3">
    <name type="scientific">Cephalotrichum gorgonifer</name>
    <dbReference type="NCBI Taxonomy" id="2041049"/>
    <lineage>
        <taxon>Eukaryota</taxon>
        <taxon>Fungi</taxon>
        <taxon>Dikarya</taxon>
        <taxon>Ascomycota</taxon>
        <taxon>Pezizomycotina</taxon>
        <taxon>Sordariomycetes</taxon>
        <taxon>Hypocreomycetidae</taxon>
        <taxon>Microascales</taxon>
        <taxon>Microascaceae</taxon>
        <taxon>Cephalotrichum</taxon>
    </lineage>
</organism>
<feature type="compositionally biased region" description="Pro residues" evidence="1">
    <location>
        <begin position="51"/>
        <end position="60"/>
    </location>
</feature>
<feature type="region of interest" description="Disordered" evidence="1">
    <location>
        <begin position="458"/>
        <end position="512"/>
    </location>
</feature>
<name>A0AAE8N138_9PEZI</name>
<feature type="region of interest" description="Disordered" evidence="1">
    <location>
        <begin position="1"/>
        <end position="84"/>
    </location>
</feature>
<evidence type="ECO:0000256" key="1">
    <source>
        <dbReference type="SAM" id="MobiDB-lite"/>
    </source>
</evidence>
<evidence type="ECO:0000313" key="2">
    <source>
        <dbReference type="EMBL" id="SPO04087.1"/>
    </source>
</evidence>
<feature type="region of interest" description="Disordered" evidence="1">
    <location>
        <begin position="116"/>
        <end position="137"/>
    </location>
</feature>
<keyword evidence="3" id="KW-1185">Reference proteome</keyword>
<evidence type="ECO:0000313" key="3">
    <source>
        <dbReference type="Proteomes" id="UP001187682"/>
    </source>
</evidence>
<comment type="caution">
    <text evidence="2">The sequence shown here is derived from an EMBL/GenBank/DDBJ whole genome shotgun (WGS) entry which is preliminary data.</text>
</comment>
<gene>
    <name evidence="2" type="ORF">DNG_06770</name>
</gene>
<dbReference type="AlphaFoldDB" id="A0AAE8N138"/>
<accession>A0AAE8N138</accession>